<feature type="binding site" evidence="2">
    <location>
        <position position="100"/>
    </location>
    <ligand>
        <name>Cu cation</name>
        <dbReference type="ChEBI" id="CHEBI:23378"/>
    </ligand>
</feature>
<dbReference type="EMBL" id="JACBZH010000001">
    <property type="protein sequence ID" value="NYH91375.1"/>
    <property type="molecule type" value="Genomic_DNA"/>
</dbReference>
<evidence type="ECO:0000256" key="2">
    <source>
        <dbReference type="PIRSR" id="PIRSR603782-1"/>
    </source>
</evidence>
<keyword evidence="3" id="KW-1015">Disulfide bond</keyword>
<dbReference type="GO" id="GO:0046872">
    <property type="term" value="F:metal ion binding"/>
    <property type="evidence" value="ECO:0007669"/>
    <property type="project" value="UniProtKB-KW"/>
</dbReference>
<dbReference type="PANTHER" id="PTHR12151:SF25">
    <property type="entry name" value="LINALOOL DEHYDRATASE_ISOMERASE DOMAIN-CONTAINING PROTEIN"/>
    <property type="match status" value="1"/>
</dbReference>
<dbReference type="AlphaFoldDB" id="A0A852ZGU0"/>
<evidence type="ECO:0000313" key="5">
    <source>
        <dbReference type="EMBL" id="NYH91375.1"/>
    </source>
</evidence>
<keyword evidence="2" id="KW-0479">Metal-binding</keyword>
<feature type="signal peptide" evidence="4">
    <location>
        <begin position="1"/>
        <end position="21"/>
    </location>
</feature>
<dbReference type="CDD" id="cd02968">
    <property type="entry name" value="SCO"/>
    <property type="match status" value="1"/>
</dbReference>
<dbReference type="Gene3D" id="3.40.30.10">
    <property type="entry name" value="Glutaredoxin"/>
    <property type="match status" value="1"/>
</dbReference>
<dbReference type="InterPro" id="IPR036249">
    <property type="entry name" value="Thioredoxin-like_sf"/>
</dbReference>
<name>A0A852ZGU0_9ACTN</name>
<evidence type="ECO:0000256" key="3">
    <source>
        <dbReference type="PIRSR" id="PIRSR603782-2"/>
    </source>
</evidence>
<protein>
    <submittedName>
        <fullName evidence="5">Protein SCO1/2</fullName>
    </submittedName>
</protein>
<evidence type="ECO:0000256" key="4">
    <source>
        <dbReference type="SAM" id="SignalP"/>
    </source>
</evidence>
<keyword evidence="2" id="KW-0186">Copper</keyword>
<feature type="disulfide bond" description="Redox-active" evidence="3">
    <location>
        <begin position="100"/>
        <end position="104"/>
    </location>
</feature>
<feature type="binding site" evidence="2">
    <location>
        <position position="204"/>
    </location>
    <ligand>
        <name>Cu cation</name>
        <dbReference type="ChEBI" id="CHEBI:23378"/>
    </ligand>
</feature>
<keyword evidence="6" id="KW-1185">Reference proteome</keyword>
<accession>A0A852ZGU0</accession>
<reference evidence="5 6" key="1">
    <citation type="submission" date="2020-07" db="EMBL/GenBank/DDBJ databases">
        <title>Sequencing the genomes of 1000 actinobacteria strains.</title>
        <authorList>
            <person name="Klenk H.-P."/>
        </authorList>
    </citation>
    <scope>NUCLEOTIDE SEQUENCE [LARGE SCALE GENOMIC DNA]</scope>
    <source>
        <strain evidence="5 6">DSM 18448</strain>
    </source>
</reference>
<evidence type="ECO:0000313" key="6">
    <source>
        <dbReference type="Proteomes" id="UP000579605"/>
    </source>
</evidence>
<feature type="chain" id="PRO_5039564985" evidence="4">
    <location>
        <begin position="22"/>
        <end position="278"/>
    </location>
</feature>
<dbReference type="PANTHER" id="PTHR12151">
    <property type="entry name" value="ELECTRON TRANSPORT PROTIN SCO1/SENC FAMILY MEMBER"/>
    <property type="match status" value="1"/>
</dbReference>
<dbReference type="InterPro" id="IPR003782">
    <property type="entry name" value="SCO1/SenC"/>
</dbReference>
<dbReference type="Pfam" id="PF02630">
    <property type="entry name" value="SCO1-SenC"/>
    <property type="match status" value="1"/>
</dbReference>
<gene>
    <name evidence="5" type="ORF">F4554_004013</name>
</gene>
<dbReference type="PROSITE" id="PS51257">
    <property type="entry name" value="PROKAR_LIPOPROTEIN"/>
    <property type="match status" value="1"/>
</dbReference>
<sequence length="278" mass="29655">MRLRLVTVRHTVGVLAALAVAAAGVAGCGGGADTSGRAGRTPDSQNAPEAAKMVATGNTMDQPLPATAASTALTDQNGRHLSLGSLRGRTVVLAPLLTMCQETCPMTSENLHQAAQAARRSGSSAKVVFVELTVDPARDTVRRLHAYAKLYGALPNWLLVTGKPARITAMWKALGVTTEKVPTKEPVRDWLTGRPVEHPYDVHHQDVVLIVGQDGHLRWITVGRPDARGTKLPTSMQKYLNDEGRDNLAHPAADGASSWTAHDVEQAVAYVRDLRSDG</sequence>
<proteinExistence type="inferred from homology"/>
<comment type="caution">
    <text evidence="5">The sequence shown here is derived from an EMBL/GenBank/DDBJ whole genome shotgun (WGS) entry which is preliminary data.</text>
</comment>
<dbReference type="RefSeq" id="WP_179788961.1">
    <property type="nucleotide sequence ID" value="NZ_JACBZH010000001.1"/>
</dbReference>
<comment type="similarity">
    <text evidence="1">Belongs to the SCO1/2 family.</text>
</comment>
<organism evidence="5 6">
    <name type="scientific">Actinopolymorpha rutila</name>
    <dbReference type="NCBI Taxonomy" id="446787"/>
    <lineage>
        <taxon>Bacteria</taxon>
        <taxon>Bacillati</taxon>
        <taxon>Actinomycetota</taxon>
        <taxon>Actinomycetes</taxon>
        <taxon>Propionibacteriales</taxon>
        <taxon>Actinopolymorphaceae</taxon>
        <taxon>Actinopolymorpha</taxon>
    </lineage>
</organism>
<dbReference type="Proteomes" id="UP000579605">
    <property type="component" value="Unassembled WGS sequence"/>
</dbReference>
<keyword evidence="4" id="KW-0732">Signal</keyword>
<feature type="binding site" evidence="2">
    <location>
        <position position="104"/>
    </location>
    <ligand>
        <name>Cu cation</name>
        <dbReference type="ChEBI" id="CHEBI:23378"/>
    </ligand>
</feature>
<dbReference type="SUPFAM" id="SSF52833">
    <property type="entry name" value="Thioredoxin-like"/>
    <property type="match status" value="1"/>
</dbReference>
<evidence type="ECO:0000256" key="1">
    <source>
        <dbReference type="ARBA" id="ARBA00010996"/>
    </source>
</evidence>